<organism evidence="2 3">
    <name type="scientific">Clohesyomyces aquaticus</name>
    <dbReference type="NCBI Taxonomy" id="1231657"/>
    <lineage>
        <taxon>Eukaryota</taxon>
        <taxon>Fungi</taxon>
        <taxon>Dikarya</taxon>
        <taxon>Ascomycota</taxon>
        <taxon>Pezizomycotina</taxon>
        <taxon>Dothideomycetes</taxon>
        <taxon>Pleosporomycetidae</taxon>
        <taxon>Pleosporales</taxon>
        <taxon>Lindgomycetaceae</taxon>
        <taxon>Clohesyomyces</taxon>
    </lineage>
</organism>
<protein>
    <submittedName>
        <fullName evidence="2">Uncharacterized protein</fullName>
    </submittedName>
</protein>
<feature type="compositionally biased region" description="Acidic residues" evidence="1">
    <location>
        <begin position="114"/>
        <end position="124"/>
    </location>
</feature>
<gene>
    <name evidence="2" type="ORF">BCR34DRAFT_669191</name>
</gene>
<dbReference type="AlphaFoldDB" id="A0A1Y1YF29"/>
<reference evidence="2 3" key="1">
    <citation type="submission" date="2016-07" db="EMBL/GenBank/DDBJ databases">
        <title>Pervasive Adenine N6-methylation of Active Genes in Fungi.</title>
        <authorList>
            <consortium name="DOE Joint Genome Institute"/>
            <person name="Mondo S.J."/>
            <person name="Dannebaum R.O."/>
            <person name="Kuo R.C."/>
            <person name="Labutti K."/>
            <person name="Haridas S."/>
            <person name="Kuo A."/>
            <person name="Salamov A."/>
            <person name="Ahrendt S.R."/>
            <person name="Lipzen A."/>
            <person name="Sullivan W."/>
            <person name="Andreopoulos W.B."/>
            <person name="Clum A."/>
            <person name="Lindquist E."/>
            <person name="Daum C."/>
            <person name="Ramamoorthy G.K."/>
            <person name="Gryganskyi A."/>
            <person name="Culley D."/>
            <person name="Magnuson J.K."/>
            <person name="James T.Y."/>
            <person name="O'Malley M.A."/>
            <person name="Stajich J.E."/>
            <person name="Spatafora J.W."/>
            <person name="Visel A."/>
            <person name="Grigoriev I.V."/>
        </authorList>
    </citation>
    <scope>NUCLEOTIDE SEQUENCE [LARGE SCALE GENOMIC DNA]</scope>
    <source>
        <strain evidence="2 3">CBS 115471</strain>
    </source>
</reference>
<dbReference type="STRING" id="1231657.A0A1Y1YF29"/>
<evidence type="ECO:0000313" key="2">
    <source>
        <dbReference type="EMBL" id="ORX96587.1"/>
    </source>
</evidence>
<dbReference type="EMBL" id="MCFA01000252">
    <property type="protein sequence ID" value="ORX96587.1"/>
    <property type="molecule type" value="Genomic_DNA"/>
</dbReference>
<feature type="region of interest" description="Disordered" evidence="1">
    <location>
        <begin position="112"/>
        <end position="132"/>
    </location>
</feature>
<evidence type="ECO:0000256" key="1">
    <source>
        <dbReference type="SAM" id="MobiDB-lite"/>
    </source>
</evidence>
<name>A0A1Y1YF29_9PLEO</name>
<dbReference type="Proteomes" id="UP000193144">
    <property type="component" value="Unassembled WGS sequence"/>
</dbReference>
<evidence type="ECO:0000313" key="3">
    <source>
        <dbReference type="Proteomes" id="UP000193144"/>
    </source>
</evidence>
<sequence>MPSPPHHTLSILNTSGSAQRYGIFAFPPTITVNGTLINPNTVTRFIVAATPPVPNTVSSIIRIPAQLVAVCGTLVLEPDGSEIRTFDERDVTLSTRDGDGGMKPGTMWGVGVAEEGDGEGDGDGDEHGDGETEGVFVFDGEAKVDTECSVTGAFAFQTDTDFTVNDAEENGYQIGFGTNPTSDSTQQDQGQGLALHVIFSPEPNAYYEAQPGQKFVVAVGAFEWQDVVAGDGGTGQVECVVDFGEKDEVGVRQMQDGGLVVVGDIRRAGA</sequence>
<accession>A0A1Y1YF29</accession>
<keyword evidence="3" id="KW-1185">Reference proteome</keyword>
<proteinExistence type="predicted"/>
<dbReference type="OrthoDB" id="5129673at2759"/>
<comment type="caution">
    <text evidence="2">The sequence shown here is derived from an EMBL/GenBank/DDBJ whole genome shotgun (WGS) entry which is preliminary data.</text>
</comment>